<feature type="region of interest" description="Disordered" evidence="1">
    <location>
        <begin position="383"/>
        <end position="514"/>
    </location>
</feature>
<feature type="region of interest" description="Disordered" evidence="1">
    <location>
        <begin position="280"/>
        <end position="371"/>
    </location>
</feature>
<dbReference type="AlphaFoldDB" id="A0A5J4YT85"/>
<feature type="domain" description="LsmAD" evidence="2">
    <location>
        <begin position="207"/>
        <end position="277"/>
    </location>
</feature>
<dbReference type="InterPro" id="IPR009604">
    <property type="entry name" value="LsmAD_domain"/>
</dbReference>
<feature type="region of interest" description="Disordered" evidence="1">
    <location>
        <begin position="695"/>
        <end position="795"/>
    </location>
</feature>
<dbReference type="Pfam" id="PF06741">
    <property type="entry name" value="LsmAD"/>
    <property type="match status" value="1"/>
</dbReference>
<gene>
    <name evidence="3" type="ORF">FVE85_3919</name>
</gene>
<dbReference type="SMART" id="SM01272">
    <property type="entry name" value="LsmAD"/>
    <property type="match status" value="1"/>
</dbReference>
<feature type="compositionally biased region" description="Polar residues" evidence="1">
    <location>
        <begin position="414"/>
        <end position="426"/>
    </location>
</feature>
<feature type="compositionally biased region" description="Low complexity" evidence="1">
    <location>
        <begin position="123"/>
        <end position="134"/>
    </location>
</feature>
<reference evidence="4" key="1">
    <citation type="journal article" date="2019" name="Nat. Commun.">
        <title>Expansion of phycobilisome linker gene families in mesophilic red algae.</title>
        <authorList>
            <person name="Lee J."/>
            <person name="Kim D."/>
            <person name="Bhattacharya D."/>
            <person name="Yoon H.S."/>
        </authorList>
    </citation>
    <scope>NUCLEOTIDE SEQUENCE [LARGE SCALE GENOMIC DNA]</scope>
    <source>
        <strain evidence="4">CCMP 1328</strain>
    </source>
</reference>
<proteinExistence type="predicted"/>
<dbReference type="GO" id="GO:0010494">
    <property type="term" value="C:cytoplasmic stress granule"/>
    <property type="evidence" value="ECO:0007669"/>
    <property type="project" value="TreeGrafter"/>
</dbReference>
<feature type="compositionally biased region" description="Gly residues" evidence="1">
    <location>
        <begin position="725"/>
        <end position="758"/>
    </location>
</feature>
<protein>
    <submittedName>
        <fullName evidence="3">PAB1-binding protein 1</fullName>
    </submittedName>
</protein>
<keyword evidence="4" id="KW-1185">Reference proteome</keyword>
<dbReference type="PANTHER" id="PTHR12854">
    <property type="entry name" value="ATAXIN 2-RELATED"/>
    <property type="match status" value="1"/>
</dbReference>
<dbReference type="PANTHER" id="PTHR12854:SF7">
    <property type="entry name" value="ATAXIN-2 HOMOLOG"/>
    <property type="match status" value="1"/>
</dbReference>
<evidence type="ECO:0000259" key="2">
    <source>
        <dbReference type="SMART" id="SM01272"/>
    </source>
</evidence>
<name>A0A5J4YT85_PORPP</name>
<dbReference type="GO" id="GO:0034063">
    <property type="term" value="P:stress granule assembly"/>
    <property type="evidence" value="ECO:0007669"/>
    <property type="project" value="TreeGrafter"/>
</dbReference>
<comment type="caution">
    <text evidence="3">The sequence shown here is derived from an EMBL/GenBank/DDBJ whole genome shotgun (WGS) entry which is preliminary data.</text>
</comment>
<feature type="compositionally biased region" description="Polar residues" evidence="1">
    <location>
        <begin position="447"/>
        <end position="462"/>
    </location>
</feature>
<dbReference type="InterPro" id="IPR045117">
    <property type="entry name" value="ATXN2-like"/>
</dbReference>
<accession>A0A5J4YT85</accession>
<dbReference type="OMA" id="QPMVYNA"/>
<evidence type="ECO:0000313" key="4">
    <source>
        <dbReference type="Proteomes" id="UP000324585"/>
    </source>
</evidence>
<organism evidence="3 4">
    <name type="scientific">Porphyridium purpureum</name>
    <name type="common">Red alga</name>
    <name type="synonym">Porphyridium cruentum</name>
    <dbReference type="NCBI Taxonomy" id="35688"/>
    <lineage>
        <taxon>Eukaryota</taxon>
        <taxon>Rhodophyta</taxon>
        <taxon>Bangiophyceae</taxon>
        <taxon>Porphyridiales</taxon>
        <taxon>Porphyridiaceae</taxon>
        <taxon>Porphyridium</taxon>
    </lineage>
</organism>
<feature type="compositionally biased region" description="Low complexity" evidence="1">
    <location>
        <begin position="481"/>
        <end position="510"/>
    </location>
</feature>
<evidence type="ECO:0000256" key="1">
    <source>
        <dbReference type="SAM" id="MobiDB-lite"/>
    </source>
</evidence>
<dbReference type="Proteomes" id="UP000324585">
    <property type="component" value="Unassembled WGS sequence"/>
</dbReference>
<evidence type="ECO:0000313" key="3">
    <source>
        <dbReference type="EMBL" id="KAA8493944.1"/>
    </source>
</evidence>
<dbReference type="EMBL" id="VRMN01000005">
    <property type="protein sequence ID" value="KAA8493944.1"/>
    <property type="molecule type" value="Genomic_DNA"/>
</dbReference>
<sequence>MQNNNVAAPASGMGAGNGVAALNRLRHERMTFLISCLVGCIVDIEVLSGCAFRGVLHTASLQNTDLGVVLRNAVKIKPVDEGTPGEKLTYYPVLVIEGKNFVSLRAVDVSLDGHIYKSRGTLPEEASPSSPVPERANGEKFATDTQISAKRIGVAGRKLEKFDHFEGAPGSDAARSIPADVGGSLDDDPRGKNGIVWDQFAENERRFGVKTDFKEELYTTKLDRTAQDFKEREAMARKLASEIEGKTSKNIHVMEERGQALGKDYDEEALYGAVIRDGTDKPKKVAAPATSAAQSGEAEKPAAESAVSTLPEAAATKGNNRGKDVNANSQGGAAAKTSSPKSPGAATKRADSTSTATLSGSPPKVAAVPTSAAESVVVTKATGPPAANARPAEPSAPFAATGTSAASSVGPGESASNTAKSQTPSSAMPADSVPDASAPTARMEGLTVTNAAASASKSQVSGQEPAADKPKAVEAPETGKGTAPAPASVATSARAASESTGSGTTKEGTVASKPKTKLNVNAKEFKLNVNATEFKPTFATAPAANLTPVLAPMQMPEGPVYEEAQEYMQQMQAMNGYGMPMMTPQQYASAMRNMPPGAAMMMPNAAFVGRGGMMPMPAGPFPPGAGPQRFPPVSMPGGFLPGYPMRMPPQMMHGQNPAMMNAYYNAQMMGGGGGMYPGAYGDGSGMPMDAGMGMQQSMHQSPMHGPGVPPSQGMGLPGHAPPSYGGPGGRGGYVSRGGPGGGGRGGNQGFQGGRGGGPPAARGGAPFQQHPQGVPNQGYPAGPGAPTDEQRPGTS</sequence>
<dbReference type="GO" id="GO:0003729">
    <property type="term" value="F:mRNA binding"/>
    <property type="evidence" value="ECO:0007669"/>
    <property type="project" value="TreeGrafter"/>
</dbReference>
<feature type="compositionally biased region" description="Low complexity" evidence="1">
    <location>
        <begin position="395"/>
        <end position="412"/>
    </location>
</feature>
<feature type="region of interest" description="Disordered" evidence="1">
    <location>
        <begin position="120"/>
        <end position="139"/>
    </location>
</feature>
<dbReference type="Pfam" id="PF14438">
    <property type="entry name" value="SM-ATX"/>
    <property type="match status" value="1"/>
</dbReference>
<dbReference type="OrthoDB" id="6116at2759"/>
<feature type="compositionally biased region" description="Polar residues" evidence="1">
    <location>
        <begin position="326"/>
        <end position="341"/>
    </location>
</feature>
<dbReference type="InterPro" id="IPR025852">
    <property type="entry name" value="SM_dom_ATX"/>
</dbReference>